<sequence length="248" mass="27099">MLARDITRPLLPQSHRKSQLRGAVPFQGTDLGATDCQVQAGKNSTPQAMFATNWPRLLGGSWPWVCSQASSLSGGKQTHTTTPHHTTTIPSTPDSKARALFVRCPGPIKRAMMPRTSDADQPRRPLRKRAFSQDWSLASGRACAGVAQGVSCVFLRCNRQPPDLPPSVVALLSLLCLLCAVVEWMVDGSVLWVALRREVHCATPAIPQVPWRIGPKGKESAWNHRQTGLRVRGTMAFGGFDGFRDEKA</sequence>
<dbReference type="Proteomes" id="UP001275084">
    <property type="component" value="Unassembled WGS sequence"/>
</dbReference>
<evidence type="ECO:0000313" key="3">
    <source>
        <dbReference type="Proteomes" id="UP001275084"/>
    </source>
</evidence>
<proteinExistence type="predicted"/>
<evidence type="ECO:0000256" key="1">
    <source>
        <dbReference type="SAM" id="MobiDB-lite"/>
    </source>
</evidence>
<accession>A0AAJ0HRV2</accession>
<evidence type="ECO:0000313" key="2">
    <source>
        <dbReference type="EMBL" id="KAK3360314.1"/>
    </source>
</evidence>
<reference evidence="2" key="2">
    <citation type="submission" date="2023-06" db="EMBL/GenBank/DDBJ databases">
        <authorList>
            <consortium name="Lawrence Berkeley National Laboratory"/>
            <person name="Haridas S."/>
            <person name="Hensen N."/>
            <person name="Bonometti L."/>
            <person name="Westerberg I."/>
            <person name="Brannstrom I.O."/>
            <person name="Guillou S."/>
            <person name="Cros-Aarteil S."/>
            <person name="Calhoun S."/>
            <person name="Kuo A."/>
            <person name="Mondo S."/>
            <person name="Pangilinan J."/>
            <person name="Riley R."/>
            <person name="Labutti K."/>
            <person name="Andreopoulos B."/>
            <person name="Lipzen A."/>
            <person name="Chen C."/>
            <person name="Yanf M."/>
            <person name="Daum C."/>
            <person name="Ng V."/>
            <person name="Clum A."/>
            <person name="Steindorff A."/>
            <person name="Ohm R."/>
            <person name="Martin F."/>
            <person name="Silar P."/>
            <person name="Natvig D."/>
            <person name="Lalanne C."/>
            <person name="Gautier V."/>
            <person name="Ament-Velasquez S.L."/>
            <person name="Kruys A."/>
            <person name="Hutchinson M.I."/>
            <person name="Powell A.J."/>
            <person name="Barry K."/>
            <person name="Miller A.N."/>
            <person name="Grigoriev I.V."/>
            <person name="Debuchy R."/>
            <person name="Gladieux P."/>
            <person name="Thoren M.H."/>
            <person name="Johannesson H."/>
        </authorList>
    </citation>
    <scope>NUCLEOTIDE SEQUENCE</scope>
    <source>
        <strain evidence="2">CBS 955.72</strain>
    </source>
</reference>
<gene>
    <name evidence="2" type="ORF">B0T25DRAFT_127257</name>
</gene>
<dbReference type="EMBL" id="JAUIQD010000002">
    <property type="protein sequence ID" value="KAK3360314.1"/>
    <property type="molecule type" value="Genomic_DNA"/>
</dbReference>
<reference evidence="2" key="1">
    <citation type="journal article" date="2023" name="Mol. Phylogenet. Evol.">
        <title>Genome-scale phylogeny and comparative genomics of the fungal order Sordariales.</title>
        <authorList>
            <person name="Hensen N."/>
            <person name="Bonometti L."/>
            <person name="Westerberg I."/>
            <person name="Brannstrom I.O."/>
            <person name="Guillou S."/>
            <person name="Cros-Aarteil S."/>
            <person name="Calhoun S."/>
            <person name="Haridas S."/>
            <person name="Kuo A."/>
            <person name="Mondo S."/>
            <person name="Pangilinan J."/>
            <person name="Riley R."/>
            <person name="LaButti K."/>
            <person name="Andreopoulos B."/>
            <person name="Lipzen A."/>
            <person name="Chen C."/>
            <person name="Yan M."/>
            <person name="Daum C."/>
            <person name="Ng V."/>
            <person name="Clum A."/>
            <person name="Steindorff A."/>
            <person name="Ohm R.A."/>
            <person name="Martin F."/>
            <person name="Silar P."/>
            <person name="Natvig D.O."/>
            <person name="Lalanne C."/>
            <person name="Gautier V."/>
            <person name="Ament-Velasquez S.L."/>
            <person name="Kruys A."/>
            <person name="Hutchinson M.I."/>
            <person name="Powell A.J."/>
            <person name="Barry K."/>
            <person name="Miller A.N."/>
            <person name="Grigoriev I.V."/>
            <person name="Debuchy R."/>
            <person name="Gladieux P."/>
            <person name="Hiltunen Thoren M."/>
            <person name="Johannesson H."/>
        </authorList>
    </citation>
    <scope>NUCLEOTIDE SEQUENCE</scope>
    <source>
        <strain evidence="2">CBS 955.72</strain>
    </source>
</reference>
<organism evidence="2 3">
    <name type="scientific">Lasiosphaeria hispida</name>
    <dbReference type="NCBI Taxonomy" id="260671"/>
    <lineage>
        <taxon>Eukaryota</taxon>
        <taxon>Fungi</taxon>
        <taxon>Dikarya</taxon>
        <taxon>Ascomycota</taxon>
        <taxon>Pezizomycotina</taxon>
        <taxon>Sordariomycetes</taxon>
        <taxon>Sordariomycetidae</taxon>
        <taxon>Sordariales</taxon>
        <taxon>Lasiosphaeriaceae</taxon>
        <taxon>Lasiosphaeria</taxon>
    </lineage>
</organism>
<dbReference type="AlphaFoldDB" id="A0AAJ0HRV2"/>
<feature type="region of interest" description="Disordered" evidence="1">
    <location>
        <begin position="1"/>
        <end position="20"/>
    </location>
</feature>
<keyword evidence="3" id="KW-1185">Reference proteome</keyword>
<name>A0AAJ0HRV2_9PEZI</name>
<protein>
    <submittedName>
        <fullName evidence="2">Uncharacterized protein</fullName>
    </submittedName>
</protein>
<feature type="compositionally biased region" description="Low complexity" evidence="1">
    <location>
        <begin position="78"/>
        <end position="93"/>
    </location>
</feature>
<comment type="caution">
    <text evidence="2">The sequence shown here is derived from an EMBL/GenBank/DDBJ whole genome shotgun (WGS) entry which is preliminary data.</text>
</comment>
<feature type="region of interest" description="Disordered" evidence="1">
    <location>
        <begin position="73"/>
        <end position="93"/>
    </location>
</feature>